<gene>
    <name evidence="1" type="ORF">M0R45_036397</name>
</gene>
<dbReference type="AlphaFoldDB" id="A0AAW1W1G7"/>
<dbReference type="Proteomes" id="UP001457282">
    <property type="component" value="Unassembled WGS sequence"/>
</dbReference>
<dbReference type="EMBL" id="JBEDUW010000007">
    <property type="protein sequence ID" value="KAK9912535.1"/>
    <property type="molecule type" value="Genomic_DNA"/>
</dbReference>
<proteinExistence type="predicted"/>
<keyword evidence="2" id="KW-1185">Reference proteome</keyword>
<evidence type="ECO:0000313" key="1">
    <source>
        <dbReference type="EMBL" id="KAK9912535.1"/>
    </source>
</evidence>
<evidence type="ECO:0000313" key="2">
    <source>
        <dbReference type="Proteomes" id="UP001457282"/>
    </source>
</evidence>
<sequence length="84" mass="8885">MVDLLWARVRDAGGDTGERRHGPLVMAVERCSGSREEEPVSGLCGSKTEKAKVDLRSTSALSKKRGSEMLEAVLGLGSGPSRTA</sequence>
<accession>A0AAW1W1G7</accession>
<reference evidence="1 2" key="1">
    <citation type="journal article" date="2023" name="G3 (Bethesda)">
        <title>A chromosome-length genome assembly and annotation of blackberry (Rubus argutus, cv. 'Hillquist').</title>
        <authorList>
            <person name="Bruna T."/>
            <person name="Aryal R."/>
            <person name="Dudchenko O."/>
            <person name="Sargent D.J."/>
            <person name="Mead D."/>
            <person name="Buti M."/>
            <person name="Cavallini A."/>
            <person name="Hytonen T."/>
            <person name="Andres J."/>
            <person name="Pham M."/>
            <person name="Weisz D."/>
            <person name="Mascagni F."/>
            <person name="Usai G."/>
            <person name="Natali L."/>
            <person name="Bassil N."/>
            <person name="Fernandez G.E."/>
            <person name="Lomsadze A."/>
            <person name="Armour M."/>
            <person name="Olukolu B."/>
            <person name="Poorten T."/>
            <person name="Britton C."/>
            <person name="Davik J."/>
            <person name="Ashrafi H."/>
            <person name="Aiden E.L."/>
            <person name="Borodovsky M."/>
            <person name="Worthington M."/>
        </authorList>
    </citation>
    <scope>NUCLEOTIDE SEQUENCE [LARGE SCALE GENOMIC DNA]</scope>
    <source>
        <strain evidence="1">PI 553951</strain>
    </source>
</reference>
<name>A0AAW1W1G7_RUBAR</name>
<comment type="caution">
    <text evidence="1">The sequence shown here is derived from an EMBL/GenBank/DDBJ whole genome shotgun (WGS) entry which is preliminary data.</text>
</comment>
<organism evidence="1 2">
    <name type="scientific">Rubus argutus</name>
    <name type="common">Southern blackberry</name>
    <dbReference type="NCBI Taxonomy" id="59490"/>
    <lineage>
        <taxon>Eukaryota</taxon>
        <taxon>Viridiplantae</taxon>
        <taxon>Streptophyta</taxon>
        <taxon>Embryophyta</taxon>
        <taxon>Tracheophyta</taxon>
        <taxon>Spermatophyta</taxon>
        <taxon>Magnoliopsida</taxon>
        <taxon>eudicotyledons</taxon>
        <taxon>Gunneridae</taxon>
        <taxon>Pentapetalae</taxon>
        <taxon>rosids</taxon>
        <taxon>fabids</taxon>
        <taxon>Rosales</taxon>
        <taxon>Rosaceae</taxon>
        <taxon>Rosoideae</taxon>
        <taxon>Rosoideae incertae sedis</taxon>
        <taxon>Rubus</taxon>
    </lineage>
</organism>
<protein>
    <submittedName>
        <fullName evidence="1">Uncharacterized protein</fullName>
    </submittedName>
</protein>